<dbReference type="SUPFAM" id="SSF47336">
    <property type="entry name" value="ACP-like"/>
    <property type="match status" value="1"/>
</dbReference>
<evidence type="ECO:0000259" key="1">
    <source>
        <dbReference type="PROSITE" id="PS50075"/>
    </source>
</evidence>
<organism evidence="2 3">
    <name type="scientific">Streptomyces carpinensis</name>
    <dbReference type="NCBI Taxonomy" id="66369"/>
    <lineage>
        <taxon>Bacteria</taxon>
        <taxon>Bacillati</taxon>
        <taxon>Actinomycetota</taxon>
        <taxon>Actinomycetes</taxon>
        <taxon>Kitasatosporales</taxon>
        <taxon>Streptomycetaceae</taxon>
        <taxon>Streptomyces</taxon>
    </lineage>
</organism>
<dbReference type="EMBL" id="JBEPCU010000310">
    <property type="protein sequence ID" value="MER6979032.1"/>
    <property type="molecule type" value="Genomic_DNA"/>
</dbReference>
<evidence type="ECO:0000313" key="3">
    <source>
        <dbReference type="Proteomes" id="UP001458415"/>
    </source>
</evidence>
<dbReference type="PROSITE" id="PS50075">
    <property type="entry name" value="CARRIER"/>
    <property type="match status" value="1"/>
</dbReference>
<comment type="caution">
    <text evidence="2">The sequence shown here is derived from an EMBL/GenBank/DDBJ whole genome shotgun (WGS) entry which is preliminary data.</text>
</comment>
<protein>
    <submittedName>
        <fullName evidence="2">Phosphopantetheine-binding protein</fullName>
    </submittedName>
</protein>
<accession>A0ABV1W4B7</accession>
<dbReference type="Proteomes" id="UP001458415">
    <property type="component" value="Unassembled WGS sequence"/>
</dbReference>
<dbReference type="RefSeq" id="WP_341868688.1">
    <property type="nucleotide sequence ID" value="NZ_MUBM01000096.1"/>
</dbReference>
<gene>
    <name evidence="2" type="ORF">ABT317_19075</name>
</gene>
<dbReference type="InterPro" id="IPR009081">
    <property type="entry name" value="PP-bd_ACP"/>
</dbReference>
<dbReference type="Gene3D" id="1.10.1200.10">
    <property type="entry name" value="ACP-like"/>
    <property type="match status" value="1"/>
</dbReference>
<feature type="domain" description="Carrier" evidence="1">
    <location>
        <begin position="3"/>
        <end position="76"/>
    </location>
</feature>
<name>A0ABV1W4B7_9ACTN</name>
<keyword evidence="3" id="KW-1185">Reference proteome</keyword>
<reference evidence="2 3" key="1">
    <citation type="submission" date="2024-06" db="EMBL/GenBank/DDBJ databases">
        <title>The Natural Products Discovery Center: Release of the First 8490 Sequenced Strains for Exploring Actinobacteria Biosynthetic Diversity.</title>
        <authorList>
            <person name="Kalkreuter E."/>
            <person name="Kautsar S.A."/>
            <person name="Yang D."/>
            <person name="Bader C.D."/>
            <person name="Teijaro C.N."/>
            <person name="Fluegel L."/>
            <person name="Davis C.M."/>
            <person name="Simpson J.R."/>
            <person name="Lauterbach L."/>
            <person name="Steele A.D."/>
            <person name="Gui C."/>
            <person name="Meng S."/>
            <person name="Li G."/>
            <person name="Viehrig K."/>
            <person name="Ye F."/>
            <person name="Su P."/>
            <person name="Kiefer A.F."/>
            <person name="Nichols A."/>
            <person name="Cepeda A.J."/>
            <person name="Yan W."/>
            <person name="Fan B."/>
            <person name="Jiang Y."/>
            <person name="Adhikari A."/>
            <person name="Zheng C.-J."/>
            <person name="Schuster L."/>
            <person name="Cowan T.M."/>
            <person name="Smanski M.J."/>
            <person name="Chevrette M.G."/>
            <person name="De Carvalho L.P.S."/>
            <person name="Shen B."/>
        </authorList>
    </citation>
    <scope>NUCLEOTIDE SEQUENCE [LARGE SCALE GENOMIC DNA]</scope>
    <source>
        <strain evidence="2 3">NPDC000634</strain>
    </source>
</reference>
<proteinExistence type="predicted"/>
<dbReference type="InterPro" id="IPR036736">
    <property type="entry name" value="ACP-like_sf"/>
</dbReference>
<dbReference type="Pfam" id="PF00550">
    <property type="entry name" value="PP-binding"/>
    <property type="match status" value="1"/>
</dbReference>
<evidence type="ECO:0000313" key="2">
    <source>
        <dbReference type="EMBL" id="MER6979032.1"/>
    </source>
</evidence>
<sequence length="76" mass="8275">MGIASLEGFLTLVCDELGLDCVGAEAASADLADLPGWDSLNLLRLVVLLEEHGRPVPVHRLLQARTLQEIYTFAKE</sequence>